<dbReference type="EC" id="2.3.1.1" evidence="10"/>
<evidence type="ECO:0000313" key="12">
    <source>
        <dbReference type="Proteomes" id="UP000199652"/>
    </source>
</evidence>
<evidence type="ECO:0000256" key="10">
    <source>
        <dbReference type="HAMAP-Rule" id="MF_01106"/>
    </source>
</evidence>
<feature type="chain" id="PRO_5023211358" description="Arginine biosynthesis bifunctional protein ArgJ alpha chain" evidence="10">
    <location>
        <begin position="1"/>
        <end position="190"/>
    </location>
</feature>
<dbReference type="PANTHER" id="PTHR23100:SF0">
    <property type="entry name" value="ARGININE BIOSYNTHESIS BIFUNCTIONAL PROTEIN ARGJ, MITOCHONDRIAL"/>
    <property type="match status" value="1"/>
</dbReference>
<protein>
    <recommendedName>
        <fullName evidence="10">Arginine biosynthesis bifunctional protein ArgJ</fullName>
    </recommendedName>
    <domain>
        <recommendedName>
            <fullName evidence="10">Glutamate N-acetyltransferase</fullName>
            <ecNumber evidence="10">2.3.1.35</ecNumber>
        </recommendedName>
        <alternativeName>
            <fullName evidence="10">Ornithine acetyltransferase</fullName>
            <shortName evidence="10">OATase</shortName>
        </alternativeName>
        <alternativeName>
            <fullName evidence="10">Ornithine transacetylase</fullName>
        </alternativeName>
    </domain>
    <domain>
        <recommendedName>
            <fullName evidence="10">Amino-acid acetyltransferase</fullName>
            <ecNumber evidence="10">2.3.1.1</ecNumber>
        </recommendedName>
        <alternativeName>
            <fullName evidence="10">N-acetylglutamate synthase</fullName>
            <shortName evidence="10">AGSase</shortName>
        </alternativeName>
    </domain>
    <component>
        <recommendedName>
            <fullName evidence="10">Arginine biosynthesis bifunctional protein ArgJ alpha chain</fullName>
        </recommendedName>
    </component>
    <component>
        <recommendedName>
            <fullName evidence="10">Arginine biosynthesis bifunctional protein ArgJ beta chain</fullName>
        </recommendedName>
    </component>
</protein>
<evidence type="ECO:0000256" key="4">
    <source>
        <dbReference type="ARBA" id="ARBA00022605"/>
    </source>
</evidence>
<dbReference type="NCBIfam" id="TIGR00120">
    <property type="entry name" value="ArgJ"/>
    <property type="match status" value="1"/>
</dbReference>
<evidence type="ECO:0000256" key="2">
    <source>
        <dbReference type="ARBA" id="ARBA00011475"/>
    </source>
</evidence>
<gene>
    <name evidence="10" type="primary">argJ</name>
    <name evidence="11" type="ORF">SAMN04488579_102295</name>
</gene>
<keyword evidence="5 10" id="KW-0808">Transferase</keyword>
<comment type="catalytic activity">
    <reaction evidence="10">
        <text>L-glutamate + acetyl-CoA = N-acetyl-L-glutamate + CoA + H(+)</text>
        <dbReference type="Rhea" id="RHEA:24292"/>
        <dbReference type="ChEBI" id="CHEBI:15378"/>
        <dbReference type="ChEBI" id="CHEBI:29985"/>
        <dbReference type="ChEBI" id="CHEBI:44337"/>
        <dbReference type="ChEBI" id="CHEBI:57287"/>
        <dbReference type="ChEBI" id="CHEBI:57288"/>
        <dbReference type="EC" id="2.3.1.1"/>
    </reaction>
</comment>
<comment type="function">
    <text evidence="10">Catalyzes two activities which are involved in the cyclic version of arginine biosynthesis: the synthesis of N-acetylglutamate from glutamate and acetyl-CoA as the acetyl donor, and of ornithine by transacetylation between N(2)-acetylornithine and glutamate.</text>
</comment>
<comment type="catalytic activity">
    <reaction evidence="9 10">
        <text>N(2)-acetyl-L-ornithine + L-glutamate = N-acetyl-L-glutamate + L-ornithine</text>
        <dbReference type="Rhea" id="RHEA:15349"/>
        <dbReference type="ChEBI" id="CHEBI:29985"/>
        <dbReference type="ChEBI" id="CHEBI:44337"/>
        <dbReference type="ChEBI" id="CHEBI:46911"/>
        <dbReference type="ChEBI" id="CHEBI:57805"/>
        <dbReference type="EC" id="2.3.1.35"/>
    </reaction>
</comment>
<feature type="binding site" evidence="10">
    <location>
        <position position="180"/>
    </location>
    <ligand>
        <name>substrate</name>
    </ligand>
</feature>
<dbReference type="FunFam" id="3.60.70.12:FF:000001">
    <property type="entry name" value="Arginine biosynthesis bifunctional protein ArgJ, chloroplastic"/>
    <property type="match status" value="1"/>
</dbReference>
<dbReference type="FunFam" id="3.10.20.340:FF:000001">
    <property type="entry name" value="Arginine biosynthesis bifunctional protein ArgJ, chloroplastic"/>
    <property type="match status" value="1"/>
</dbReference>
<comment type="subcellular location">
    <subcellularLocation>
        <location evidence="10">Cytoplasm</location>
    </subcellularLocation>
</comment>
<keyword evidence="4 10" id="KW-0028">Amino-acid biosynthesis</keyword>
<evidence type="ECO:0000256" key="9">
    <source>
        <dbReference type="ARBA" id="ARBA00049439"/>
    </source>
</evidence>
<dbReference type="UniPathway" id="UPA00068">
    <property type="reaction ID" value="UER00106"/>
</dbReference>
<dbReference type="Gene3D" id="3.60.70.12">
    <property type="entry name" value="L-amino peptidase D-ALA esterase/amidase"/>
    <property type="match status" value="1"/>
</dbReference>
<keyword evidence="10" id="KW-0963">Cytoplasm</keyword>
<feature type="binding site" evidence="10">
    <location>
        <position position="411"/>
    </location>
    <ligand>
        <name>substrate</name>
    </ligand>
</feature>
<dbReference type="InterPro" id="IPR042195">
    <property type="entry name" value="ArgJ_beta_C"/>
</dbReference>
<evidence type="ECO:0000313" key="11">
    <source>
        <dbReference type="EMBL" id="SDX47843.1"/>
    </source>
</evidence>
<dbReference type="EC" id="2.3.1.35" evidence="10"/>
<feature type="chain" id="PRO_5023211357" description="Arginine biosynthesis bifunctional protein ArgJ beta chain" evidence="10">
    <location>
        <begin position="191"/>
        <end position="411"/>
    </location>
</feature>
<feature type="active site" description="Nucleophile" evidence="10">
    <location>
        <position position="191"/>
    </location>
</feature>
<proteinExistence type="inferred from homology"/>
<dbReference type="HAMAP" id="MF_01106">
    <property type="entry name" value="ArgJ"/>
    <property type="match status" value="1"/>
</dbReference>
<dbReference type="Proteomes" id="UP000199652">
    <property type="component" value="Unassembled WGS sequence"/>
</dbReference>
<dbReference type="STRING" id="1528.SAMN04488579_102295"/>
<keyword evidence="7 10" id="KW-0511">Multifunctional enzyme</keyword>
<dbReference type="CDD" id="cd02152">
    <property type="entry name" value="OAT"/>
    <property type="match status" value="1"/>
</dbReference>
<reference evidence="12" key="1">
    <citation type="submission" date="2016-10" db="EMBL/GenBank/DDBJ databases">
        <authorList>
            <person name="Varghese N."/>
            <person name="Submissions S."/>
        </authorList>
    </citation>
    <scope>NUCLEOTIDE SEQUENCE [LARGE SCALE GENOMIC DNA]</scope>
    <source>
        <strain evidence="12">VPI 5359</strain>
    </source>
</reference>
<organism evidence="11 12">
    <name type="scientific">Eubacterium barkeri</name>
    <name type="common">Clostridium barkeri</name>
    <dbReference type="NCBI Taxonomy" id="1528"/>
    <lineage>
        <taxon>Bacteria</taxon>
        <taxon>Bacillati</taxon>
        <taxon>Bacillota</taxon>
        <taxon>Clostridia</taxon>
        <taxon>Eubacteriales</taxon>
        <taxon>Eubacteriaceae</taxon>
        <taxon>Eubacterium</taxon>
    </lineage>
</organism>
<evidence type="ECO:0000256" key="6">
    <source>
        <dbReference type="ARBA" id="ARBA00022813"/>
    </source>
</evidence>
<dbReference type="InterPro" id="IPR016117">
    <property type="entry name" value="ArgJ-like_dom_sf"/>
</dbReference>
<evidence type="ECO:0000256" key="3">
    <source>
        <dbReference type="ARBA" id="ARBA00022571"/>
    </source>
</evidence>
<keyword evidence="6 10" id="KW-0068">Autocatalytic cleavage</keyword>
<feature type="binding site" evidence="10">
    <location>
        <position position="154"/>
    </location>
    <ligand>
        <name>substrate</name>
    </ligand>
</feature>
<keyword evidence="3 10" id="KW-0055">Arginine biosynthesis</keyword>
<comment type="similarity">
    <text evidence="1 10">Belongs to the ArgJ family.</text>
</comment>
<evidence type="ECO:0000256" key="7">
    <source>
        <dbReference type="ARBA" id="ARBA00023268"/>
    </source>
</evidence>
<dbReference type="GO" id="GO:0004042">
    <property type="term" value="F:L-glutamate N-acetyltransferase activity"/>
    <property type="evidence" value="ECO:0007669"/>
    <property type="project" value="UniProtKB-UniRule"/>
</dbReference>
<feature type="site" description="Involved in the stabilization of negative charge on the oxyanion by the formation of the oxyanion hole" evidence="10">
    <location>
        <position position="115"/>
    </location>
</feature>
<dbReference type="RefSeq" id="WP_090243154.1">
    <property type="nucleotide sequence ID" value="NZ_FNOU01000002.1"/>
</dbReference>
<dbReference type="EMBL" id="FNOU01000002">
    <property type="protein sequence ID" value="SDX47843.1"/>
    <property type="molecule type" value="Genomic_DNA"/>
</dbReference>
<dbReference type="SUPFAM" id="SSF56266">
    <property type="entry name" value="DmpA/ArgJ-like"/>
    <property type="match status" value="1"/>
</dbReference>
<feature type="binding site" evidence="10">
    <location>
        <position position="191"/>
    </location>
    <ligand>
        <name>substrate</name>
    </ligand>
</feature>
<dbReference type="GO" id="GO:0004358">
    <property type="term" value="F:L-glutamate N-acetyltransferase activity, acting on acetyl-L-ornithine as donor"/>
    <property type="evidence" value="ECO:0007669"/>
    <property type="project" value="UniProtKB-UniRule"/>
</dbReference>
<dbReference type="OrthoDB" id="9804242at2"/>
<sequence>MKKEIDGGVLAPQGFQASGIAAGIKKNGALDMAMVYSIVPAATALVTTQNMVKAAPVLWDNEIVKSNPWTQAIVANSGNANACTGEQGMADVKKTAIKAACGLGIDKEMVLVSSTGVIGVPLPIEKITKGVDSLIAALTADICGADQSARAILTTDTVPKSCALEIEIDGKIVRIGGMAKGSGMICPNMATMLAYVTTDAKIAPDCLQAMVSSITKDTYNMMSVDGDMSTNDTLAVLANGLAGNKELTLEDSGSEAYGTFYDALYQVNESLAKAIVKDGEGATKFIETTVSGAKGEGDARILAKAVIQSSLVKTAIFGEDANWGRVLSSLGASGVMFNPMTVSVWFESKGGRIKLLDHGTPILFDEDCAKGILKEKELQIQVEMAQGDAQATAWGCDLTYDYVKINGDYRT</sequence>
<feature type="binding site" evidence="10">
    <location>
        <position position="406"/>
    </location>
    <ligand>
        <name>substrate</name>
    </ligand>
</feature>
<dbReference type="PANTHER" id="PTHR23100">
    <property type="entry name" value="ARGININE BIOSYNTHESIS BIFUNCTIONAL PROTEIN ARGJ"/>
    <property type="match status" value="1"/>
</dbReference>
<keyword evidence="8 10" id="KW-0012">Acyltransferase</keyword>
<name>A0A1H3C0W4_EUBBA</name>
<feature type="site" description="Cleavage; by autolysis" evidence="10">
    <location>
        <begin position="190"/>
        <end position="191"/>
    </location>
</feature>
<dbReference type="GO" id="GO:0005737">
    <property type="term" value="C:cytoplasm"/>
    <property type="evidence" value="ECO:0007669"/>
    <property type="project" value="UniProtKB-SubCell"/>
</dbReference>
<dbReference type="NCBIfam" id="NF003802">
    <property type="entry name" value="PRK05388.1"/>
    <property type="match status" value="1"/>
</dbReference>
<comment type="pathway">
    <text evidence="10">Amino-acid biosynthesis; L-arginine biosynthesis; L-ornithine and N-acetyl-L-glutamate from L-glutamate and N(2)-acetyl-L-ornithine (cyclic): step 1/1.</text>
</comment>
<feature type="site" description="Involved in the stabilization of negative charge on the oxyanion by the formation of the oxyanion hole" evidence="10">
    <location>
        <position position="116"/>
    </location>
</feature>
<accession>A0A1H3C0W4</accession>
<evidence type="ECO:0000256" key="8">
    <source>
        <dbReference type="ARBA" id="ARBA00023315"/>
    </source>
</evidence>
<dbReference type="AlphaFoldDB" id="A0A1H3C0W4"/>
<dbReference type="GO" id="GO:0006592">
    <property type="term" value="P:ornithine biosynthetic process"/>
    <property type="evidence" value="ECO:0007669"/>
    <property type="project" value="TreeGrafter"/>
</dbReference>
<keyword evidence="12" id="KW-1185">Reference proteome</keyword>
<comment type="pathway">
    <text evidence="10">Amino-acid biosynthesis; L-arginine biosynthesis; N(2)-acetyl-L-ornithine from L-glutamate: step 1/4.</text>
</comment>
<dbReference type="Pfam" id="PF01960">
    <property type="entry name" value="ArgJ"/>
    <property type="match status" value="1"/>
</dbReference>
<dbReference type="GO" id="GO:0006526">
    <property type="term" value="P:L-arginine biosynthetic process"/>
    <property type="evidence" value="ECO:0007669"/>
    <property type="project" value="UniProtKB-UniRule"/>
</dbReference>
<comment type="subunit">
    <text evidence="2 10">Heterotetramer of two alpha and two beta chains.</text>
</comment>
<dbReference type="InterPro" id="IPR002813">
    <property type="entry name" value="Arg_biosynth_ArgJ"/>
</dbReference>
<feature type="binding site" evidence="10">
    <location>
        <position position="280"/>
    </location>
    <ligand>
        <name>substrate</name>
    </ligand>
</feature>
<dbReference type="Gene3D" id="3.10.20.340">
    <property type="entry name" value="ArgJ beta chain, C-terminal domain"/>
    <property type="match status" value="1"/>
</dbReference>
<evidence type="ECO:0000256" key="1">
    <source>
        <dbReference type="ARBA" id="ARBA00006774"/>
    </source>
</evidence>
<evidence type="ECO:0000256" key="5">
    <source>
        <dbReference type="ARBA" id="ARBA00022679"/>
    </source>
</evidence>